<dbReference type="GeneID" id="13542252"/>
<dbReference type="Proteomes" id="UP000008783">
    <property type="component" value="Unassembled WGS sequence"/>
</dbReference>
<proteinExistence type="predicted"/>
<feature type="compositionally biased region" description="Low complexity" evidence="1">
    <location>
        <begin position="18"/>
        <end position="39"/>
    </location>
</feature>
<protein>
    <submittedName>
        <fullName evidence="2">Uncharacterized protein</fullName>
    </submittedName>
</protein>
<dbReference type="EMBL" id="DS178365">
    <property type="protein sequence ID" value="EHS62606.1"/>
    <property type="molecule type" value="Genomic_DNA"/>
</dbReference>
<dbReference type="RefSeq" id="XP_003888669.1">
    <property type="nucleotide sequence ID" value="XM_003888620.1"/>
</dbReference>
<gene>
    <name evidence="2" type="ORF">PGTG_22559</name>
</gene>
<reference evidence="3" key="1">
    <citation type="journal article" date="2011" name="Proc. Natl. Acad. Sci. U.S.A.">
        <title>Obligate biotrophy features unraveled by the genomic analysis of rust fungi.</title>
        <authorList>
            <person name="Duplessis S."/>
            <person name="Cuomo C.A."/>
            <person name="Lin Y.-C."/>
            <person name="Aerts A."/>
            <person name="Tisserant E."/>
            <person name="Veneault-Fourrey C."/>
            <person name="Joly D.L."/>
            <person name="Hacquard S."/>
            <person name="Amselem J."/>
            <person name="Cantarel B.L."/>
            <person name="Chiu R."/>
            <person name="Coutinho P.M."/>
            <person name="Feau N."/>
            <person name="Field M."/>
            <person name="Frey P."/>
            <person name="Gelhaye E."/>
            <person name="Goldberg J."/>
            <person name="Grabherr M.G."/>
            <person name="Kodira C.D."/>
            <person name="Kohler A."/>
            <person name="Kuees U."/>
            <person name="Lindquist E.A."/>
            <person name="Lucas S.M."/>
            <person name="Mago R."/>
            <person name="Mauceli E."/>
            <person name="Morin E."/>
            <person name="Murat C."/>
            <person name="Pangilinan J.L."/>
            <person name="Park R."/>
            <person name="Pearson M."/>
            <person name="Quesneville H."/>
            <person name="Rouhier N."/>
            <person name="Sakthikumar S."/>
            <person name="Salamov A.A."/>
            <person name="Schmutz J."/>
            <person name="Selles B."/>
            <person name="Shapiro H."/>
            <person name="Tanguay P."/>
            <person name="Tuskan G.A."/>
            <person name="Henrissat B."/>
            <person name="Van de Peer Y."/>
            <person name="Rouze P."/>
            <person name="Ellis J.G."/>
            <person name="Dodds P.N."/>
            <person name="Schein J.E."/>
            <person name="Zhong S."/>
            <person name="Hamelin R.C."/>
            <person name="Grigoriev I.V."/>
            <person name="Szabo L.J."/>
            <person name="Martin F."/>
        </authorList>
    </citation>
    <scope>NUCLEOTIDE SEQUENCE [LARGE SCALE GENOMIC DNA]</scope>
    <source>
        <strain evidence="3">CRL 75-36-700-3 / race SCCL</strain>
    </source>
</reference>
<feature type="region of interest" description="Disordered" evidence="1">
    <location>
        <begin position="1"/>
        <end position="49"/>
    </location>
</feature>
<dbReference type="VEuPathDB" id="FungiDB:PGTG_22559"/>
<evidence type="ECO:0000313" key="2">
    <source>
        <dbReference type="EMBL" id="EHS62606.1"/>
    </source>
</evidence>
<keyword evidence="3" id="KW-1185">Reference proteome</keyword>
<dbReference type="HOGENOM" id="CLU_3143664_0_0_1"/>
<sequence length="49" mass="5189">MASPGALIHNTCENTPVANNQNTRAQDQQQGQNQGTPAASKGGKPVFFY</sequence>
<name>H6QUZ3_PUCGT</name>
<evidence type="ECO:0000313" key="3">
    <source>
        <dbReference type="Proteomes" id="UP000008783"/>
    </source>
</evidence>
<dbReference type="InParanoid" id="H6QUZ3"/>
<dbReference type="KEGG" id="pgr:PGTG_22559"/>
<evidence type="ECO:0000256" key="1">
    <source>
        <dbReference type="SAM" id="MobiDB-lite"/>
    </source>
</evidence>
<dbReference type="AlphaFoldDB" id="H6QUZ3"/>
<organism evidence="2 3">
    <name type="scientific">Puccinia graminis f. sp. tritici (strain CRL 75-36-700-3 / race SCCL)</name>
    <name type="common">Black stem rust fungus</name>
    <dbReference type="NCBI Taxonomy" id="418459"/>
    <lineage>
        <taxon>Eukaryota</taxon>
        <taxon>Fungi</taxon>
        <taxon>Dikarya</taxon>
        <taxon>Basidiomycota</taxon>
        <taxon>Pucciniomycotina</taxon>
        <taxon>Pucciniomycetes</taxon>
        <taxon>Pucciniales</taxon>
        <taxon>Pucciniaceae</taxon>
        <taxon>Puccinia</taxon>
    </lineage>
</organism>
<accession>H6QUZ3</accession>